<dbReference type="PANTHER" id="PTHR23028">
    <property type="entry name" value="ACETYLTRANSFERASE"/>
    <property type="match status" value="1"/>
</dbReference>
<evidence type="ECO:0000313" key="4">
    <source>
        <dbReference type="EMBL" id="AGA29120.1"/>
    </source>
</evidence>
<protein>
    <submittedName>
        <fullName evidence="4">Putative acyltransferase</fullName>
    </submittedName>
</protein>
<keyword evidence="2" id="KW-1133">Transmembrane helix</keyword>
<feature type="transmembrane region" description="Helical" evidence="2">
    <location>
        <begin position="278"/>
        <end position="300"/>
    </location>
</feature>
<dbReference type="eggNOG" id="COG1835">
    <property type="taxonomic scope" value="Bacteria"/>
</dbReference>
<keyword evidence="4" id="KW-0012">Acyltransferase</keyword>
<keyword evidence="2" id="KW-0472">Membrane</keyword>
<feature type="transmembrane region" description="Helical" evidence="2">
    <location>
        <begin position="7"/>
        <end position="25"/>
    </location>
</feature>
<dbReference type="Proteomes" id="UP000010798">
    <property type="component" value="Chromosome"/>
</dbReference>
<keyword evidence="2" id="KW-0812">Transmembrane</keyword>
<organism evidence="4 5">
    <name type="scientific">Singulisphaera acidiphila (strain ATCC BAA-1392 / DSM 18658 / VKM B-2454 / MOB10)</name>
    <dbReference type="NCBI Taxonomy" id="886293"/>
    <lineage>
        <taxon>Bacteria</taxon>
        <taxon>Pseudomonadati</taxon>
        <taxon>Planctomycetota</taxon>
        <taxon>Planctomycetia</taxon>
        <taxon>Isosphaerales</taxon>
        <taxon>Isosphaeraceae</taxon>
        <taxon>Singulisphaera</taxon>
    </lineage>
</organism>
<dbReference type="GO" id="GO:0016020">
    <property type="term" value="C:membrane"/>
    <property type="evidence" value="ECO:0007669"/>
    <property type="project" value="TreeGrafter"/>
</dbReference>
<sequence>MRRVLELDALRGIAALMVVSLHLGLGTDYAVLASAVDMFFVLSGYLITRIILSHETGPRFLVPFYARRVLRIWPIYYALLLGFVVVNPLLTYRQRTTGLPYYLTFTQFLPRYWSARPPAFSIYFAHTWTLAAEEQFYLLWPLVAVLLGRRALLATIPLLVGSAFMARLWLWPMLLVTNWDGFALGALLAWMMGEPGSPRSRRPVVVWGLATLGAAVLAYPALAAGTVEQFGAAWSSDWPRLALSLNASRLSLLYFSIVGLVIAFAGHPLLRPLRDPSLCYLGTISYGIYLYHLPLFALMSPLHFTNLCNDSMLLDALKLAATFALAVASWQFIEKPILRLKDRFPYPASGRGEPESNDQPDIFPPPPHWLSLPWRAQMGPGTVEPAKNGP</sequence>
<feature type="transmembrane region" description="Helical" evidence="2">
    <location>
        <begin position="170"/>
        <end position="192"/>
    </location>
</feature>
<feature type="domain" description="Acyltransferase 3" evidence="3">
    <location>
        <begin position="6"/>
        <end position="328"/>
    </location>
</feature>
<name>L0DJU6_SINAD</name>
<feature type="transmembrane region" description="Helical" evidence="2">
    <location>
        <begin position="138"/>
        <end position="164"/>
    </location>
</feature>
<feature type="transmembrane region" description="Helical" evidence="2">
    <location>
        <begin position="204"/>
        <end position="227"/>
    </location>
</feature>
<keyword evidence="5" id="KW-1185">Reference proteome</keyword>
<dbReference type="GO" id="GO:0000271">
    <property type="term" value="P:polysaccharide biosynthetic process"/>
    <property type="evidence" value="ECO:0007669"/>
    <property type="project" value="TreeGrafter"/>
</dbReference>
<evidence type="ECO:0000256" key="2">
    <source>
        <dbReference type="SAM" id="Phobius"/>
    </source>
</evidence>
<evidence type="ECO:0000313" key="5">
    <source>
        <dbReference type="Proteomes" id="UP000010798"/>
    </source>
</evidence>
<accession>L0DJU6</accession>
<feature type="region of interest" description="Disordered" evidence="1">
    <location>
        <begin position="349"/>
        <end position="390"/>
    </location>
</feature>
<dbReference type="PANTHER" id="PTHR23028:SF53">
    <property type="entry name" value="ACYL_TRANSF_3 DOMAIN-CONTAINING PROTEIN"/>
    <property type="match status" value="1"/>
</dbReference>
<feature type="transmembrane region" description="Helical" evidence="2">
    <location>
        <begin position="73"/>
        <end position="92"/>
    </location>
</feature>
<reference evidence="4 5" key="1">
    <citation type="submission" date="2012-02" db="EMBL/GenBank/DDBJ databases">
        <title>Complete sequence of chromosome of Singulisphaera acidiphila DSM 18658.</title>
        <authorList>
            <consortium name="US DOE Joint Genome Institute (JGI-PGF)"/>
            <person name="Lucas S."/>
            <person name="Copeland A."/>
            <person name="Lapidus A."/>
            <person name="Glavina del Rio T."/>
            <person name="Dalin E."/>
            <person name="Tice H."/>
            <person name="Bruce D."/>
            <person name="Goodwin L."/>
            <person name="Pitluck S."/>
            <person name="Peters L."/>
            <person name="Ovchinnikova G."/>
            <person name="Chertkov O."/>
            <person name="Kyrpides N."/>
            <person name="Mavromatis K."/>
            <person name="Ivanova N."/>
            <person name="Brettin T."/>
            <person name="Detter J.C."/>
            <person name="Han C."/>
            <person name="Larimer F."/>
            <person name="Land M."/>
            <person name="Hauser L."/>
            <person name="Markowitz V."/>
            <person name="Cheng J.-F."/>
            <person name="Hugenholtz P."/>
            <person name="Woyke T."/>
            <person name="Wu D."/>
            <person name="Tindall B."/>
            <person name="Pomrenke H."/>
            <person name="Brambilla E."/>
            <person name="Klenk H.-P."/>
            <person name="Eisen J.A."/>
        </authorList>
    </citation>
    <scope>NUCLEOTIDE SEQUENCE [LARGE SCALE GENOMIC DNA]</scope>
    <source>
        <strain evidence="5">ATCC BAA-1392 / DSM 18658 / VKM B-2454 / MOB10</strain>
    </source>
</reference>
<dbReference type="AlphaFoldDB" id="L0DJU6"/>
<feature type="transmembrane region" description="Helical" evidence="2">
    <location>
        <begin position="312"/>
        <end position="333"/>
    </location>
</feature>
<feature type="transmembrane region" description="Helical" evidence="2">
    <location>
        <begin position="247"/>
        <end position="266"/>
    </location>
</feature>
<dbReference type="GO" id="GO:0016747">
    <property type="term" value="F:acyltransferase activity, transferring groups other than amino-acyl groups"/>
    <property type="evidence" value="ECO:0007669"/>
    <property type="project" value="InterPro"/>
</dbReference>
<dbReference type="KEGG" id="saci:Sinac_4964"/>
<dbReference type="OrthoDB" id="9796461at2"/>
<dbReference type="InterPro" id="IPR002656">
    <property type="entry name" value="Acyl_transf_3_dom"/>
</dbReference>
<keyword evidence="4" id="KW-0808">Transferase</keyword>
<proteinExistence type="predicted"/>
<dbReference type="RefSeq" id="WP_015248228.1">
    <property type="nucleotide sequence ID" value="NC_019892.1"/>
</dbReference>
<dbReference type="EMBL" id="CP003364">
    <property type="protein sequence ID" value="AGA29120.1"/>
    <property type="molecule type" value="Genomic_DNA"/>
</dbReference>
<dbReference type="HOGENOM" id="CLU_005679_1_4_0"/>
<evidence type="ECO:0000256" key="1">
    <source>
        <dbReference type="SAM" id="MobiDB-lite"/>
    </source>
</evidence>
<dbReference type="Pfam" id="PF01757">
    <property type="entry name" value="Acyl_transf_3"/>
    <property type="match status" value="1"/>
</dbReference>
<evidence type="ECO:0000259" key="3">
    <source>
        <dbReference type="Pfam" id="PF01757"/>
    </source>
</evidence>
<gene>
    <name evidence="4" type="ordered locus">Sinac_4964</name>
</gene>
<dbReference type="InterPro" id="IPR050879">
    <property type="entry name" value="Acyltransferase_3"/>
</dbReference>